<accession>A0ABT6AQN1</accession>
<gene>
    <name evidence="1" type="ORF">P3W85_18305</name>
</gene>
<name>A0ABT6AQN1_9BURK</name>
<dbReference type="Proteomes" id="UP001216674">
    <property type="component" value="Unassembled WGS sequence"/>
</dbReference>
<proteinExistence type="predicted"/>
<dbReference type="EMBL" id="JARJLM010000313">
    <property type="protein sequence ID" value="MDF3834895.1"/>
    <property type="molecule type" value="Genomic_DNA"/>
</dbReference>
<organism evidence="1 2">
    <name type="scientific">Cupriavidus basilensis</name>
    <dbReference type="NCBI Taxonomy" id="68895"/>
    <lineage>
        <taxon>Bacteria</taxon>
        <taxon>Pseudomonadati</taxon>
        <taxon>Pseudomonadota</taxon>
        <taxon>Betaproteobacteria</taxon>
        <taxon>Burkholderiales</taxon>
        <taxon>Burkholderiaceae</taxon>
        <taxon>Cupriavidus</taxon>
    </lineage>
</organism>
<dbReference type="RefSeq" id="WP_276265833.1">
    <property type="nucleotide sequence ID" value="NZ_JARJLM010000313.1"/>
</dbReference>
<feature type="non-terminal residue" evidence="1">
    <location>
        <position position="1"/>
    </location>
</feature>
<comment type="caution">
    <text evidence="1">The sequence shown here is derived from an EMBL/GenBank/DDBJ whole genome shotgun (WGS) entry which is preliminary data.</text>
</comment>
<reference evidence="1 2" key="1">
    <citation type="submission" date="2023-03" db="EMBL/GenBank/DDBJ databases">
        <title>Draft assemblies of triclosan tolerant bacteria isolated from returned activated sludge.</title>
        <authorList>
            <person name="Van Hamelsveld S."/>
        </authorList>
    </citation>
    <scope>NUCLEOTIDE SEQUENCE [LARGE SCALE GENOMIC DNA]</scope>
    <source>
        <strain evidence="1 2">GW210010_S58</strain>
    </source>
</reference>
<keyword evidence="2" id="KW-1185">Reference proteome</keyword>
<protein>
    <submittedName>
        <fullName evidence="1">Uncharacterized protein</fullName>
    </submittedName>
</protein>
<evidence type="ECO:0000313" key="2">
    <source>
        <dbReference type="Proteomes" id="UP001216674"/>
    </source>
</evidence>
<sequence>CSKGLKETMSASLFDLHIAQTCPDEYTALREANARYRSLAVRFLDGDAAVSEADCLAAKDETDRAETAARAAFLLAFQTLASQS</sequence>
<evidence type="ECO:0000313" key="1">
    <source>
        <dbReference type="EMBL" id="MDF3834895.1"/>
    </source>
</evidence>